<keyword evidence="13" id="KW-0732">Signal</keyword>
<dbReference type="Pfam" id="PF00777">
    <property type="entry name" value="Glyco_transf_29"/>
    <property type="match status" value="1"/>
</dbReference>
<organism evidence="14 15">
    <name type="scientific">Branchiostoma lanceolatum</name>
    <name type="common">Common lancelet</name>
    <name type="synonym">Amphioxus lanceolatum</name>
    <dbReference type="NCBI Taxonomy" id="7740"/>
    <lineage>
        <taxon>Eukaryota</taxon>
        <taxon>Metazoa</taxon>
        <taxon>Chordata</taxon>
        <taxon>Cephalochordata</taxon>
        <taxon>Leptocardii</taxon>
        <taxon>Amphioxiformes</taxon>
        <taxon>Branchiostomatidae</taxon>
        <taxon>Branchiostoma</taxon>
    </lineage>
</organism>
<dbReference type="CDD" id="cd23963">
    <property type="entry name" value="GT29_ST8SIA"/>
    <property type="match status" value="1"/>
</dbReference>
<feature type="signal peptide" evidence="13">
    <location>
        <begin position="1"/>
        <end position="18"/>
    </location>
</feature>
<evidence type="ECO:0000256" key="12">
    <source>
        <dbReference type="PIRSR" id="PIRSR005557-2"/>
    </source>
</evidence>
<evidence type="ECO:0000256" key="2">
    <source>
        <dbReference type="ARBA" id="ARBA00006003"/>
    </source>
</evidence>
<dbReference type="InterPro" id="IPR038578">
    <property type="entry name" value="GT29-like_sf"/>
</dbReference>
<dbReference type="Proteomes" id="UP000838412">
    <property type="component" value="Chromosome 18"/>
</dbReference>
<feature type="chain" id="PRO_5035439405" evidence="13">
    <location>
        <begin position="19"/>
        <end position="363"/>
    </location>
</feature>
<dbReference type="AlphaFoldDB" id="A0A8K0EJS2"/>
<evidence type="ECO:0000313" key="15">
    <source>
        <dbReference type="Proteomes" id="UP000838412"/>
    </source>
</evidence>
<keyword evidence="8" id="KW-0333">Golgi apparatus</keyword>
<evidence type="ECO:0000256" key="6">
    <source>
        <dbReference type="ARBA" id="ARBA00022968"/>
    </source>
</evidence>
<keyword evidence="7" id="KW-1133">Transmembrane helix</keyword>
<comment type="similarity">
    <text evidence="2">Belongs to the glycosyltransferase 29 family.</text>
</comment>
<keyword evidence="5" id="KW-0812">Transmembrane</keyword>
<dbReference type="Gene3D" id="3.90.1480.20">
    <property type="entry name" value="Glycosyl transferase family 29"/>
    <property type="match status" value="1"/>
</dbReference>
<keyword evidence="10" id="KW-1015">Disulfide bond</keyword>
<evidence type="ECO:0000256" key="8">
    <source>
        <dbReference type="ARBA" id="ARBA00023034"/>
    </source>
</evidence>
<comment type="subcellular location">
    <subcellularLocation>
        <location evidence="1">Golgi apparatus membrane</location>
        <topology evidence="1">Single-pass type II membrane protein</topology>
    </subcellularLocation>
</comment>
<dbReference type="PANTHER" id="PTHR11987">
    <property type="entry name" value="ALPHA-2,8-SIALYLTRANSFERASE"/>
    <property type="match status" value="1"/>
</dbReference>
<dbReference type="InterPro" id="IPR012163">
    <property type="entry name" value="Sialyl_trans"/>
</dbReference>
<reference evidence="14" key="1">
    <citation type="submission" date="2022-01" db="EMBL/GenBank/DDBJ databases">
        <authorList>
            <person name="Braso-Vives M."/>
        </authorList>
    </citation>
    <scope>NUCLEOTIDE SEQUENCE</scope>
</reference>
<name>A0A8K0EJS2_BRALA</name>
<evidence type="ECO:0000256" key="1">
    <source>
        <dbReference type="ARBA" id="ARBA00004323"/>
    </source>
</evidence>
<evidence type="ECO:0000256" key="4">
    <source>
        <dbReference type="ARBA" id="ARBA00022679"/>
    </source>
</evidence>
<evidence type="ECO:0000256" key="10">
    <source>
        <dbReference type="ARBA" id="ARBA00023157"/>
    </source>
</evidence>
<keyword evidence="4" id="KW-0808">Transferase</keyword>
<evidence type="ECO:0000256" key="5">
    <source>
        <dbReference type="ARBA" id="ARBA00022692"/>
    </source>
</evidence>
<keyword evidence="11" id="KW-0325">Glycoprotein</keyword>
<dbReference type="InterPro" id="IPR001675">
    <property type="entry name" value="Glyco_trans_29"/>
</dbReference>
<dbReference type="PIRSF" id="PIRSF005557">
    <property type="entry name" value="Sialyl_trans"/>
    <property type="match status" value="1"/>
</dbReference>
<dbReference type="GO" id="GO:0000139">
    <property type="term" value="C:Golgi membrane"/>
    <property type="evidence" value="ECO:0007669"/>
    <property type="project" value="UniProtKB-SubCell"/>
</dbReference>
<gene>
    <name evidence="14" type="primary">ST8SIA5</name>
    <name evidence="14" type="ORF">BLAG_LOCUS11446</name>
</gene>
<keyword evidence="15" id="KW-1185">Reference proteome</keyword>
<proteinExistence type="inferred from homology"/>
<evidence type="ECO:0000256" key="13">
    <source>
        <dbReference type="SAM" id="SignalP"/>
    </source>
</evidence>
<dbReference type="GO" id="GO:0003828">
    <property type="term" value="F:alpha-N-acetylneuraminate alpha-2,8-sialyltransferase activity"/>
    <property type="evidence" value="ECO:0007669"/>
    <property type="project" value="TreeGrafter"/>
</dbReference>
<keyword evidence="9" id="KW-0472">Membrane</keyword>
<protein>
    <submittedName>
        <fullName evidence="14">ST8SIA5 protein</fullName>
    </submittedName>
</protein>
<keyword evidence="6" id="KW-0735">Signal-anchor</keyword>
<evidence type="ECO:0000256" key="7">
    <source>
        <dbReference type="ARBA" id="ARBA00022989"/>
    </source>
</evidence>
<feature type="disulfide bond" evidence="12">
    <location>
        <begin position="150"/>
        <end position="298"/>
    </location>
</feature>
<dbReference type="EMBL" id="OV696703">
    <property type="protein sequence ID" value="CAH1250874.1"/>
    <property type="molecule type" value="Genomic_DNA"/>
</dbReference>
<dbReference type="GO" id="GO:0006491">
    <property type="term" value="P:N-glycan processing"/>
    <property type="evidence" value="ECO:0007669"/>
    <property type="project" value="TreeGrafter"/>
</dbReference>
<dbReference type="InterPro" id="IPR050943">
    <property type="entry name" value="Glycosyltr_29_Sialyltrsf"/>
</dbReference>
<dbReference type="PANTHER" id="PTHR11987:SF53">
    <property type="entry name" value="ALPHA-2,8-SIALYLTRANSFERASE 8F-LIKE"/>
    <property type="match status" value="1"/>
</dbReference>
<sequence length="363" mass="41675">MTSLRLMLFGLLLTSAATLTFMMTYIQISIVTRPRKRVMQQAKGLNTYGALPEVNAPSSLPKEIPKFVLDIMRNASTKGWRFNQTAIIRLRSDLERECNTSTTFLITRNNQPVNSSFKYLHGGYRQLMTPSLWGKMPEDVPFARKRLKRCSIVGSSTILINSSCGEFIDSSDMIVRFNFAPMKEALAADIGKRTTIMVANGDSIRKKFGNKVSAKRFVHAVMSYGSDYSILVNPFSSKTQSPHSLLVYDRLHKRTNHSVYHVHPGWPARTNKFWQRRRVFGRDKSTGFKLASAALVFCDEVHLLGFWPYLVDLEGRKIPFHYYEKGKHGFSQRWHNMDSEFRRLFHLYDEGIINIVAGKCKNR</sequence>
<evidence type="ECO:0000256" key="11">
    <source>
        <dbReference type="ARBA" id="ARBA00023180"/>
    </source>
</evidence>
<evidence type="ECO:0000256" key="9">
    <source>
        <dbReference type="ARBA" id="ARBA00023136"/>
    </source>
</evidence>
<accession>A0A8K0EJS2</accession>
<evidence type="ECO:0000313" key="14">
    <source>
        <dbReference type="EMBL" id="CAH1250874.1"/>
    </source>
</evidence>
<keyword evidence="3" id="KW-0328">Glycosyltransferase</keyword>
<dbReference type="GO" id="GO:0009311">
    <property type="term" value="P:oligosaccharide metabolic process"/>
    <property type="evidence" value="ECO:0007669"/>
    <property type="project" value="TreeGrafter"/>
</dbReference>
<evidence type="ECO:0000256" key="3">
    <source>
        <dbReference type="ARBA" id="ARBA00022676"/>
    </source>
</evidence>
<dbReference type="OrthoDB" id="10023427at2759"/>